<comment type="caution">
    <text evidence="1">The sequence shown here is derived from an EMBL/GenBank/DDBJ whole genome shotgun (WGS) entry which is preliminary data.</text>
</comment>
<dbReference type="AlphaFoldDB" id="A0A420I2P4"/>
<keyword evidence="2" id="KW-1185">Reference proteome</keyword>
<accession>A0A420I2P4</accession>
<protein>
    <submittedName>
        <fullName evidence="1">Uncharacterized protein</fullName>
    </submittedName>
</protein>
<name>A0A420I2P4_9PEZI</name>
<reference evidence="1 2" key="1">
    <citation type="journal article" date="2018" name="BMC Genomics">
        <title>Comparative genome analyses reveal sequence features reflecting distinct modes of host-adaptation between dicot and monocot powdery mildew.</title>
        <authorList>
            <person name="Wu Y."/>
            <person name="Ma X."/>
            <person name="Pan Z."/>
            <person name="Kale S.D."/>
            <person name="Song Y."/>
            <person name="King H."/>
            <person name="Zhang Q."/>
            <person name="Presley C."/>
            <person name="Deng X."/>
            <person name="Wei C.I."/>
            <person name="Xiao S."/>
        </authorList>
    </citation>
    <scope>NUCLEOTIDE SEQUENCE [LARGE SCALE GENOMIC DNA]</scope>
    <source>
        <strain evidence="1">UMSG2</strain>
    </source>
</reference>
<organism evidence="1 2">
    <name type="scientific">Erysiphe neolycopersici</name>
    <dbReference type="NCBI Taxonomy" id="212602"/>
    <lineage>
        <taxon>Eukaryota</taxon>
        <taxon>Fungi</taxon>
        <taxon>Dikarya</taxon>
        <taxon>Ascomycota</taxon>
        <taxon>Pezizomycotina</taxon>
        <taxon>Leotiomycetes</taxon>
        <taxon>Erysiphales</taxon>
        <taxon>Erysiphaceae</taxon>
        <taxon>Erysiphe</taxon>
    </lineage>
</organism>
<dbReference type="Proteomes" id="UP000286134">
    <property type="component" value="Unassembled WGS sequence"/>
</dbReference>
<evidence type="ECO:0000313" key="1">
    <source>
        <dbReference type="EMBL" id="RKF63945.1"/>
    </source>
</evidence>
<sequence>MALRKGEIPIKLTSLKIQNRHNNLNNPKPSCTKLTRWTGLWYSPVDTTPNLQPDDADLLIQQRRCLRCRGSGHIVSVLTIYPKTSGEKSAKHLNLMDNKIATDSDDSNILIV</sequence>
<evidence type="ECO:0000313" key="2">
    <source>
        <dbReference type="Proteomes" id="UP000286134"/>
    </source>
</evidence>
<dbReference type="EMBL" id="MCFK01002222">
    <property type="protein sequence ID" value="RKF63945.1"/>
    <property type="molecule type" value="Genomic_DNA"/>
</dbReference>
<gene>
    <name evidence="1" type="ORF">OnM2_022116</name>
</gene>
<proteinExistence type="predicted"/>